<dbReference type="PANTHER" id="PTHR11017:SF527">
    <property type="entry name" value="TMV RESISTANCE PROTEIN N-LIKE"/>
    <property type="match status" value="1"/>
</dbReference>
<evidence type="ECO:0000256" key="5">
    <source>
        <dbReference type="ARBA" id="ARBA00022821"/>
    </source>
</evidence>
<dbReference type="GO" id="GO:0007165">
    <property type="term" value="P:signal transduction"/>
    <property type="evidence" value="ECO:0007669"/>
    <property type="project" value="InterPro"/>
</dbReference>
<evidence type="ECO:0000256" key="2">
    <source>
        <dbReference type="ARBA" id="ARBA00022614"/>
    </source>
</evidence>
<feature type="region of interest" description="Disordered" evidence="8">
    <location>
        <begin position="1126"/>
        <end position="1195"/>
    </location>
</feature>
<dbReference type="SUPFAM" id="SSF52058">
    <property type="entry name" value="L domain-like"/>
    <property type="match status" value="1"/>
</dbReference>
<dbReference type="InterPro" id="IPR000157">
    <property type="entry name" value="TIR_dom"/>
</dbReference>
<dbReference type="InterPro" id="IPR003591">
    <property type="entry name" value="Leu-rich_rpt_typical-subtyp"/>
</dbReference>
<name>A0AAW2DPT6_9ROSI</name>
<evidence type="ECO:0000256" key="6">
    <source>
        <dbReference type="ARBA" id="ARBA00023027"/>
    </source>
</evidence>
<evidence type="ECO:0000313" key="10">
    <source>
        <dbReference type="EMBL" id="KAL0010731.1"/>
    </source>
</evidence>
<sequence length="1195" mass="134700">MASITSEIASSSSLPKWEYDVFLSFRGEDTRNNFTDHLYAALDQRGIRTFRDDERLERGKSISTELLNAIEKSKFAIIVLSRNYASSSWCLDELVKIVECKEETRLTVLPVFYGVDPSDVRKQTGSFAEAFAKHEEVIKNEEKLQSWRAALSQVANLSGWDARNKQESTIIKEIVGEILGDLNSSYSYVHKDLVGIKSRVEEMEDLCSSMGLNDVRFIGIWGMGGVGKTTLARVLYDKIHSHFDGSSFLANVREKSGNGGLVTLQKQLLSDVLFESNIDFLDAQQGINVIMNRLCCKRVLVILDDVDQLIQLEALVGKRSWFGQGSVIIMTTRDQHLLFTHEVAEEEIYKATLLNDDEALKLFSLKAFKQDYPSKGYELLSQKVIYYAQGLPLALEILGSFLFCRNLDAWESLLGRLRECPESKISNVLQISFDGLRRTEKKIFLDIACFFKGMTKDRVANILRTPHYKPNIDIDVLVEKSLITISDGTLWMHDLLQELGKEIVRCESPDEPGGRSRLWLKEDILHILIDSASLEWLRIIDLSDSRELIMTLDFARVPNLEKLILKGCTKLSKIHASLGDLKHLILLDLNGCTCLKSLPCKINLESLEIFILSSCSKLKKFPEIVGNMSRLLELYLDGTTIEDLPLSMEQLTGLIKLDLTNCKNLSSLPRVIFSFASLNTLTLSGCSKLHKMQENLGNLKGLKELDLSGTSIRDLPLLMEHLSGLIKLDLTNCKNLSSLPRVICNLTSLKTLTLSGCLKLENMPMNLGNLEGLEELDVSGTAIREPPSSIFCLKNLKILSFQGCNGLSSKSWSWKKPLNFLLMTKTPDLMGLVLPSVSGLSSLTELNIRNCNLQSIPSDIGCLSSLKKLDLSGNNFGFIPESINQLSNLGDFWVENCKSLQLLPELRLMSPFIRVSANGCTSLESLLPFKMKDDSGSTLHLLNCFQFVENLGRCDLFTTMLREYFQELCYRESTKKVRFDVVIPGSEVPNWFRHQSVGASINLEVPSYLFKQFRGIALCAVFGPHRHHPANDLSYDHLYVYFKANGNEFNSSPFVRFTEEFETVESDHRWFMYLLPNYFKLHFGKGLLQIADGFSCQLEIEFRSMGPDFTEIKKCGAHMVYEEEMEDLKQSTGQSECSSSSSSIIPYNEGVDVDHFEEDIKFKRSRDDENGGSGEGSSPHIPHPKTKRVRSSDGE</sequence>
<dbReference type="PRINTS" id="PR00364">
    <property type="entry name" value="DISEASERSIST"/>
</dbReference>
<dbReference type="Pfam" id="PF23282">
    <property type="entry name" value="WHD_ROQ1"/>
    <property type="match status" value="1"/>
</dbReference>
<dbReference type="InterPro" id="IPR042197">
    <property type="entry name" value="Apaf_helical"/>
</dbReference>
<dbReference type="PANTHER" id="PTHR11017">
    <property type="entry name" value="LEUCINE-RICH REPEAT-CONTAINING PROTEIN"/>
    <property type="match status" value="1"/>
</dbReference>
<keyword evidence="4" id="KW-0378">Hydrolase</keyword>
<dbReference type="Pfam" id="PF00931">
    <property type="entry name" value="NB-ARC"/>
    <property type="match status" value="1"/>
</dbReference>
<dbReference type="InterPro" id="IPR058546">
    <property type="entry name" value="RPS4B/Roq1-like_LRR"/>
</dbReference>
<dbReference type="Pfam" id="PF20160">
    <property type="entry name" value="C-JID"/>
    <property type="match status" value="1"/>
</dbReference>
<dbReference type="PROSITE" id="PS50104">
    <property type="entry name" value="TIR"/>
    <property type="match status" value="1"/>
</dbReference>
<comment type="caution">
    <text evidence="10">The sequence shown here is derived from an EMBL/GenBank/DDBJ whole genome shotgun (WGS) entry which is preliminary data.</text>
</comment>
<dbReference type="SMART" id="SM00255">
    <property type="entry name" value="TIR"/>
    <property type="match status" value="1"/>
</dbReference>
<evidence type="ECO:0000313" key="11">
    <source>
        <dbReference type="Proteomes" id="UP001459277"/>
    </source>
</evidence>
<dbReference type="SUPFAM" id="SSF52200">
    <property type="entry name" value="Toll/Interleukin receptor TIR domain"/>
    <property type="match status" value="1"/>
</dbReference>
<evidence type="ECO:0000256" key="8">
    <source>
        <dbReference type="SAM" id="MobiDB-lite"/>
    </source>
</evidence>
<reference evidence="10 11" key="1">
    <citation type="submission" date="2024-01" db="EMBL/GenBank/DDBJ databases">
        <title>A telomere-to-telomere, gap-free genome of sweet tea (Lithocarpus litseifolius).</title>
        <authorList>
            <person name="Zhou J."/>
        </authorList>
    </citation>
    <scope>NUCLEOTIDE SEQUENCE [LARGE SCALE GENOMIC DNA]</scope>
    <source>
        <strain evidence="10">Zhou-2022a</strain>
        <tissue evidence="10">Leaf</tissue>
    </source>
</reference>
<dbReference type="GO" id="GO:0006952">
    <property type="term" value="P:defense response"/>
    <property type="evidence" value="ECO:0007669"/>
    <property type="project" value="InterPro"/>
</dbReference>
<evidence type="ECO:0000259" key="9">
    <source>
        <dbReference type="PROSITE" id="PS50104"/>
    </source>
</evidence>
<accession>A0AAW2DPT6</accession>
<dbReference type="InterPro" id="IPR032675">
    <property type="entry name" value="LRR_dom_sf"/>
</dbReference>
<keyword evidence="5" id="KW-0611">Plant defense</keyword>
<comment type="catalytic activity">
    <reaction evidence="7">
        <text>NAD(+) + H2O = ADP-D-ribose + nicotinamide + H(+)</text>
        <dbReference type="Rhea" id="RHEA:16301"/>
        <dbReference type="ChEBI" id="CHEBI:15377"/>
        <dbReference type="ChEBI" id="CHEBI:15378"/>
        <dbReference type="ChEBI" id="CHEBI:17154"/>
        <dbReference type="ChEBI" id="CHEBI:57540"/>
        <dbReference type="ChEBI" id="CHEBI:57967"/>
        <dbReference type="EC" id="3.2.2.6"/>
    </reaction>
    <physiologicalReaction direction="left-to-right" evidence="7">
        <dbReference type="Rhea" id="RHEA:16302"/>
    </physiologicalReaction>
</comment>
<evidence type="ECO:0000256" key="7">
    <source>
        <dbReference type="ARBA" id="ARBA00047304"/>
    </source>
</evidence>
<keyword evidence="3" id="KW-0677">Repeat</keyword>
<keyword evidence="11" id="KW-1185">Reference proteome</keyword>
<keyword evidence="2" id="KW-0433">Leucine-rich repeat</keyword>
<protein>
    <recommendedName>
        <fullName evidence="1">ADP-ribosyl cyclase/cyclic ADP-ribose hydrolase</fullName>
        <ecNumber evidence="1">3.2.2.6</ecNumber>
    </recommendedName>
</protein>
<evidence type="ECO:0000256" key="4">
    <source>
        <dbReference type="ARBA" id="ARBA00022801"/>
    </source>
</evidence>
<dbReference type="InterPro" id="IPR002182">
    <property type="entry name" value="NB-ARC"/>
</dbReference>
<keyword evidence="6" id="KW-0520">NAD</keyword>
<dbReference type="SUPFAM" id="SSF52540">
    <property type="entry name" value="P-loop containing nucleoside triphosphate hydrolases"/>
    <property type="match status" value="1"/>
</dbReference>
<dbReference type="Gene3D" id="3.40.50.10140">
    <property type="entry name" value="Toll/interleukin-1 receptor homology (TIR) domain"/>
    <property type="match status" value="1"/>
</dbReference>
<dbReference type="GO" id="GO:0061809">
    <property type="term" value="F:NAD+ nucleosidase activity, cyclic ADP-ribose generating"/>
    <property type="evidence" value="ECO:0007669"/>
    <property type="project" value="UniProtKB-EC"/>
</dbReference>
<dbReference type="SMART" id="SM00369">
    <property type="entry name" value="LRR_TYP"/>
    <property type="match status" value="5"/>
</dbReference>
<dbReference type="InterPro" id="IPR045344">
    <property type="entry name" value="C-JID"/>
</dbReference>
<feature type="compositionally biased region" description="Basic and acidic residues" evidence="8">
    <location>
        <begin position="1152"/>
        <end position="1169"/>
    </location>
</feature>
<dbReference type="Proteomes" id="UP001459277">
    <property type="component" value="Unassembled WGS sequence"/>
</dbReference>
<gene>
    <name evidence="10" type="ORF">SO802_005839</name>
</gene>
<dbReference type="Gene3D" id="3.80.10.10">
    <property type="entry name" value="Ribonuclease Inhibitor"/>
    <property type="match status" value="2"/>
</dbReference>
<dbReference type="Gene3D" id="3.40.50.300">
    <property type="entry name" value="P-loop containing nucleotide triphosphate hydrolases"/>
    <property type="match status" value="1"/>
</dbReference>
<evidence type="ECO:0000256" key="3">
    <source>
        <dbReference type="ARBA" id="ARBA00022737"/>
    </source>
</evidence>
<dbReference type="Pfam" id="PF00560">
    <property type="entry name" value="LRR_1"/>
    <property type="match status" value="2"/>
</dbReference>
<dbReference type="InterPro" id="IPR001611">
    <property type="entry name" value="Leu-rich_rpt"/>
</dbReference>
<dbReference type="AlphaFoldDB" id="A0AAW2DPT6"/>
<dbReference type="Gene3D" id="1.10.8.430">
    <property type="entry name" value="Helical domain of apoptotic protease-activating factors"/>
    <property type="match status" value="1"/>
</dbReference>
<dbReference type="SUPFAM" id="SSF52047">
    <property type="entry name" value="RNI-like"/>
    <property type="match status" value="1"/>
</dbReference>
<evidence type="ECO:0000256" key="1">
    <source>
        <dbReference type="ARBA" id="ARBA00011982"/>
    </source>
</evidence>
<organism evidence="10 11">
    <name type="scientific">Lithocarpus litseifolius</name>
    <dbReference type="NCBI Taxonomy" id="425828"/>
    <lineage>
        <taxon>Eukaryota</taxon>
        <taxon>Viridiplantae</taxon>
        <taxon>Streptophyta</taxon>
        <taxon>Embryophyta</taxon>
        <taxon>Tracheophyta</taxon>
        <taxon>Spermatophyta</taxon>
        <taxon>Magnoliopsida</taxon>
        <taxon>eudicotyledons</taxon>
        <taxon>Gunneridae</taxon>
        <taxon>Pentapetalae</taxon>
        <taxon>rosids</taxon>
        <taxon>fabids</taxon>
        <taxon>Fagales</taxon>
        <taxon>Fagaceae</taxon>
        <taxon>Lithocarpus</taxon>
    </lineage>
</organism>
<dbReference type="Pfam" id="PF01582">
    <property type="entry name" value="TIR"/>
    <property type="match status" value="1"/>
</dbReference>
<dbReference type="InterPro" id="IPR044974">
    <property type="entry name" value="Disease_R_plants"/>
</dbReference>
<dbReference type="EC" id="3.2.2.6" evidence="1"/>
<dbReference type="EMBL" id="JAZDWU010000002">
    <property type="protein sequence ID" value="KAL0010731.1"/>
    <property type="molecule type" value="Genomic_DNA"/>
</dbReference>
<dbReference type="InterPro" id="IPR027417">
    <property type="entry name" value="P-loop_NTPase"/>
</dbReference>
<dbReference type="PROSITE" id="PS51450">
    <property type="entry name" value="LRR"/>
    <property type="match status" value="1"/>
</dbReference>
<dbReference type="FunFam" id="3.40.50.10140:FF:000007">
    <property type="entry name" value="Disease resistance protein (TIR-NBS-LRR class)"/>
    <property type="match status" value="1"/>
</dbReference>
<dbReference type="GO" id="GO:0043531">
    <property type="term" value="F:ADP binding"/>
    <property type="evidence" value="ECO:0007669"/>
    <property type="project" value="InterPro"/>
</dbReference>
<proteinExistence type="predicted"/>
<dbReference type="InterPro" id="IPR035897">
    <property type="entry name" value="Toll_tir_struct_dom_sf"/>
</dbReference>
<dbReference type="Pfam" id="PF23286">
    <property type="entry name" value="LRR_13"/>
    <property type="match status" value="1"/>
</dbReference>
<feature type="domain" description="TIR" evidence="9">
    <location>
        <begin position="17"/>
        <end position="182"/>
    </location>
</feature>
<dbReference type="InterPro" id="IPR058192">
    <property type="entry name" value="WHD_ROQ1-like"/>
</dbReference>